<dbReference type="AlphaFoldDB" id="A0A5B8UE24"/>
<keyword evidence="3" id="KW-1185">Reference proteome</keyword>
<evidence type="ECO:0000313" key="3">
    <source>
        <dbReference type="Proteomes" id="UP000321204"/>
    </source>
</evidence>
<keyword evidence="1" id="KW-0732">Signal</keyword>
<reference evidence="2 3" key="1">
    <citation type="journal article" date="2015" name="Int. J. Syst. Evol. Microbiol.">
        <title>Flavisolibacter ginsenosidimutans sp. nov., with ginsenoside-converting activity isolated from soil used for cultivating ginseng.</title>
        <authorList>
            <person name="Zhao Y."/>
            <person name="Liu Q."/>
            <person name="Kang M.S."/>
            <person name="Jin F."/>
            <person name="Yu H."/>
            <person name="Im W.T."/>
        </authorList>
    </citation>
    <scope>NUCLEOTIDE SEQUENCE [LARGE SCALE GENOMIC DNA]</scope>
    <source>
        <strain evidence="2 3">Gsoil 636</strain>
    </source>
</reference>
<protein>
    <submittedName>
        <fullName evidence="2">Uncharacterized protein</fullName>
    </submittedName>
</protein>
<proteinExistence type="predicted"/>
<sequence length="155" mass="17696">MVNKKRTSTVNLFYCVLAITCLLFSNCKTSGNSASHKKVFKQIYVDQFKLTYFRSLLLKSYNNSEDIKNIINLDKSGFTEPILTIADYRLIDSLTTADNIQLTVDSTTSIGRVAEGAEGKHILGYVLKKLESKRLDSVARKRYKYAKVDEQYPEY</sequence>
<evidence type="ECO:0000313" key="2">
    <source>
        <dbReference type="EMBL" id="QEC54824.1"/>
    </source>
</evidence>
<gene>
    <name evidence="2" type="ORF">FSB75_02540</name>
</gene>
<feature type="chain" id="PRO_5022729216" evidence="1">
    <location>
        <begin position="31"/>
        <end position="155"/>
    </location>
</feature>
<feature type="signal peptide" evidence="1">
    <location>
        <begin position="1"/>
        <end position="30"/>
    </location>
</feature>
<organism evidence="2 3">
    <name type="scientific">Flavisolibacter ginsenosidimutans</name>
    <dbReference type="NCBI Taxonomy" id="661481"/>
    <lineage>
        <taxon>Bacteria</taxon>
        <taxon>Pseudomonadati</taxon>
        <taxon>Bacteroidota</taxon>
        <taxon>Chitinophagia</taxon>
        <taxon>Chitinophagales</taxon>
        <taxon>Chitinophagaceae</taxon>
        <taxon>Flavisolibacter</taxon>
    </lineage>
</organism>
<name>A0A5B8UE24_9BACT</name>
<dbReference type="RefSeq" id="WP_146782283.1">
    <property type="nucleotide sequence ID" value="NZ_BAABIO010000006.1"/>
</dbReference>
<dbReference type="Proteomes" id="UP000321204">
    <property type="component" value="Chromosome"/>
</dbReference>
<dbReference type="EMBL" id="CP042433">
    <property type="protein sequence ID" value="QEC54824.1"/>
    <property type="molecule type" value="Genomic_DNA"/>
</dbReference>
<dbReference type="KEGG" id="fgg:FSB75_02540"/>
<evidence type="ECO:0000256" key="1">
    <source>
        <dbReference type="SAM" id="SignalP"/>
    </source>
</evidence>
<dbReference type="OrthoDB" id="673361at2"/>
<accession>A0A5B8UE24</accession>